<dbReference type="GO" id="GO:0005811">
    <property type="term" value="C:lipid droplet"/>
    <property type="evidence" value="ECO:0007669"/>
    <property type="project" value="TreeGrafter"/>
</dbReference>
<dbReference type="GO" id="GO:0005783">
    <property type="term" value="C:endoplasmic reticulum"/>
    <property type="evidence" value="ECO:0007669"/>
    <property type="project" value="TreeGrafter"/>
</dbReference>
<organism evidence="4 5">
    <name type="scientific">Pachysolen tannophilus NRRL Y-2460</name>
    <dbReference type="NCBI Taxonomy" id="669874"/>
    <lineage>
        <taxon>Eukaryota</taxon>
        <taxon>Fungi</taxon>
        <taxon>Dikarya</taxon>
        <taxon>Ascomycota</taxon>
        <taxon>Saccharomycotina</taxon>
        <taxon>Pichiomycetes</taxon>
        <taxon>Pachysolenaceae</taxon>
        <taxon>Pachysolen</taxon>
    </lineage>
</organism>
<dbReference type="GO" id="GO:0000140">
    <property type="term" value="F:acylglycerone-phosphate reductase (NADP+) activity"/>
    <property type="evidence" value="ECO:0007669"/>
    <property type="project" value="TreeGrafter"/>
</dbReference>
<dbReference type="Proteomes" id="UP000094236">
    <property type="component" value="Unassembled WGS sequence"/>
</dbReference>
<accession>A0A1E4TMZ8</accession>
<dbReference type="InterPro" id="IPR002347">
    <property type="entry name" value="SDR_fam"/>
</dbReference>
<dbReference type="PANTHER" id="PTHR44169:SF6">
    <property type="entry name" value="NADPH-DEPENDENT 1-ACYLDIHYDROXYACETONE PHOSPHATE REDUCTASE"/>
    <property type="match status" value="1"/>
</dbReference>
<dbReference type="GO" id="GO:0004806">
    <property type="term" value="F:triacylglycerol lipase activity"/>
    <property type="evidence" value="ECO:0007669"/>
    <property type="project" value="TreeGrafter"/>
</dbReference>
<evidence type="ECO:0000313" key="4">
    <source>
        <dbReference type="EMBL" id="ODV93124.1"/>
    </source>
</evidence>
<dbReference type="AlphaFoldDB" id="A0A1E4TMZ8"/>
<dbReference type="InterPro" id="IPR036291">
    <property type="entry name" value="NAD(P)-bd_dom_sf"/>
</dbReference>
<evidence type="ECO:0000256" key="3">
    <source>
        <dbReference type="RuleBase" id="RU000363"/>
    </source>
</evidence>
<gene>
    <name evidence="4" type="ORF">PACTADRAFT_51757</name>
</gene>
<name>A0A1E4TMZ8_PACTA</name>
<dbReference type="Pfam" id="PF00106">
    <property type="entry name" value="adh_short"/>
    <property type="match status" value="1"/>
</dbReference>
<dbReference type="STRING" id="669874.A0A1E4TMZ8"/>
<evidence type="ECO:0008006" key="6">
    <source>
        <dbReference type="Google" id="ProtNLM"/>
    </source>
</evidence>
<evidence type="ECO:0000256" key="2">
    <source>
        <dbReference type="ARBA" id="ARBA00023002"/>
    </source>
</evidence>
<reference evidence="5" key="1">
    <citation type="submission" date="2016-05" db="EMBL/GenBank/DDBJ databases">
        <title>Comparative genomics of biotechnologically important yeasts.</title>
        <authorList>
            <consortium name="DOE Joint Genome Institute"/>
            <person name="Riley R."/>
            <person name="Haridas S."/>
            <person name="Wolfe K.H."/>
            <person name="Lopes M.R."/>
            <person name="Hittinger C.T."/>
            <person name="Goker M."/>
            <person name="Salamov A."/>
            <person name="Wisecaver J."/>
            <person name="Long T.M."/>
            <person name="Aerts A.L."/>
            <person name="Barry K."/>
            <person name="Choi C."/>
            <person name="Clum A."/>
            <person name="Coughlan A.Y."/>
            <person name="Deshpande S."/>
            <person name="Douglass A.P."/>
            <person name="Hanson S.J."/>
            <person name="Klenk H.-P."/>
            <person name="Labutti K."/>
            <person name="Lapidus A."/>
            <person name="Lindquist E."/>
            <person name="Lipzen A."/>
            <person name="Meier-Kolthoff J.P."/>
            <person name="Ohm R.A."/>
            <person name="Otillar R.P."/>
            <person name="Pangilinan J."/>
            <person name="Peng Y."/>
            <person name="Rokas A."/>
            <person name="Rosa C.A."/>
            <person name="Scheuner C."/>
            <person name="Sibirny A.A."/>
            <person name="Slot J.C."/>
            <person name="Stielow J.B."/>
            <person name="Sun H."/>
            <person name="Kurtzman C.P."/>
            <person name="Blackwell M."/>
            <person name="Grigoriev I.V."/>
            <person name="Jeffries T.W."/>
        </authorList>
    </citation>
    <scope>NUCLEOTIDE SEQUENCE [LARGE SCALE GENOMIC DNA]</scope>
    <source>
        <strain evidence="5">NRRL Y-2460</strain>
    </source>
</reference>
<evidence type="ECO:0000313" key="5">
    <source>
        <dbReference type="Proteomes" id="UP000094236"/>
    </source>
</evidence>
<dbReference type="Gene3D" id="3.40.50.720">
    <property type="entry name" value="NAD(P)-binding Rossmann-like Domain"/>
    <property type="match status" value="1"/>
</dbReference>
<dbReference type="GO" id="GO:0019433">
    <property type="term" value="P:triglyceride catabolic process"/>
    <property type="evidence" value="ECO:0007669"/>
    <property type="project" value="TreeGrafter"/>
</dbReference>
<keyword evidence="5" id="KW-1185">Reference proteome</keyword>
<dbReference type="PRINTS" id="PR00081">
    <property type="entry name" value="GDHRDH"/>
</dbReference>
<dbReference type="SUPFAM" id="SSF51735">
    <property type="entry name" value="NAD(P)-binding Rossmann-fold domains"/>
    <property type="match status" value="1"/>
</dbReference>
<dbReference type="PRINTS" id="PR00080">
    <property type="entry name" value="SDRFAMILY"/>
</dbReference>
<dbReference type="EMBL" id="KV454018">
    <property type="protein sequence ID" value="ODV93124.1"/>
    <property type="molecule type" value="Genomic_DNA"/>
</dbReference>
<dbReference type="OrthoDB" id="2102561at2759"/>
<sequence length="286" mass="31389">MVAVEKRYALVTGASSGIGKDLSIELASRGIQVYACARRMDRLADLEQYGIEIIQLDVTNAQEVSRVRELIASKTNGKLDILFNNAGIGCTSPAIEIANKDMRSCFEVNFFAAVNMTKEFSPLLINSKGCVAFTGSVAADVPLPWGSIYGASKAALKHYCKILTLEMRPFDVRVLHFSTGAVDTEIFEKFQSLPESSRYYCDATNNSLQILGDQKRMDSKKYAAKVVNDILNGTGSGQIYRGAGATTAYFLGLLPMPILNFVVTKVFKFDEVCKALKEKAKARFVE</sequence>
<proteinExistence type="inferred from homology"/>
<dbReference type="GO" id="GO:0006654">
    <property type="term" value="P:phosphatidic acid biosynthetic process"/>
    <property type="evidence" value="ECO:0007669"/>
    <property type="project" value="TreeGrafter"/>
</dbReference>
<comment type="similarity">
    <text evidence="1 3">Belongs to the short-chain dehydrogenases/reductases (SDR) family.</text>
</comment>
<protein>
    <recommendedName>
        <fullName evidence="6">NADPH-dependent 1-acyldihydroxyacetone phosphate reductase</fullName>
    </recommendedName>
</protein>
<evidence type="ECO:0000256" key="1">
    <source>
        <dbReference type="ARBA" id="ARBA00006484"/>
    </source>
</evidence>
<keyword evidence="2" id="KW-0560">Oxidoreductase</keyword>
<dbReference type="PANTHER" id="PTHR44169">
    <property type="entry name" value="NADPH-DEPENDENT 1-ACYLDIHYDROXYACETONE PHOSPHATE REDUCTASE"/>
    <property type="match status" value="1"/>
</dbReference>